<dbReference type="PANTHER" id="PTHR46652:SF3">
    <property type="entry name" value="LEUCINE-RICH REPEAT-CONTAINING PROTEIN 9"/>
    <property type="match status" value="1"/>
</dbReference>
<dbReference type="PROSITE" id="PS51450">
    <property type="entry name" value="LRR"/>
    <property type="match status" value="1"/>
</dbReference>
<dbReference type="InterPro" id="IPR001611">
    <property type="entry name" value="Leu-rich_rpt"/>
</dbReference>
<dbReference type="InterPro" id="IPR016024">
    <property type="entry name" value="ARM-type_fold"/>
</dbReference>
<sequence length="1728" mass="197995">MSSRKGGKKAAVNLRKITVLDQNTLRALADERGGDLEDCNITELDFSGEHFELESLDGLRYIAWRNLKALDVSNNTLDKLDKVLNKFSTFQTIIAMNNLITVVELSLPNLTEIDLSRNYLRQIPDLSGVPKLERLLLGFNEIGGGYDELSNVPNLILLDLSNNRLNFSPVELNRFIETLTGLKKIDNLRVFNNPFCDNIQQYEYYFIYRIDSLTTLNNELVTKDLKAEVKRTKLKPLEQVFKDATAARQAIQGVIELETEKMPKLEDLHSNLQRAKNDPTQCLILFKKVSKDVENIVNRPAERFMIFKANTPEEQSAIRMHIDSFLQEAVMMIEDMPTMRTPVLRLLASLTEVEEGNFGQKCLKILQDLFVSGPEIAQEIEEILRKIIIPKIRQSKVENISKDLLKGVIRLSKDQDISDMLRDLIDTMAEWMRTEVNAEELRIVEGELEEDLKRDIHSYAIALVAATANESRNAEAMTEKRIADYTARLLKVMERETEPSNMLAKQEGMKETISRLKHVLKVIENMSKNYPKSAAIFVADEIHQKLLRDIWEYSMFYKANGYNFGGGSGAVSETAEMMYYKLLTSYINALAGLCKESKCVDYINTLAKEIRDEILNVAVMPKTDPVLLTAILELIYAIISSPTMIKNENANTFKHFSNSLQKLLPFLSYMGGKKYKDICILGEKYAKGTMVGQDPIIISSLTNKYLHNLFISIIQLIQFFCYKSIDESIPKEIKTCCASVSSALNANNREEYLFNCLEIPNDSVKIAVVLCLDKIPISEIDIEETGHIVRVLGSYKNLGVGRTEEVLSQIFLLLAKIVDDEEKGEDFRSKFGEMVVTECLSILHRNQIRDLRSQEDENLEKMYLTSTAVLFLKKCSMHQSLRPYLENSVVEEKMRMILKAEEMFSTAKEAPVDIERTWLGSNVEPLLLNCVGNNHLWPYSEVSFRVIQRIADVLIGAPEKELFKSQDTEENKLEALVDYNIEVNKERIKEECSAWVVSEEASLGFSKERIHFQHQKFCQIKGITTILTFLMGKSSLNSLELEKELTAEYDPIYEQQTLLSNISNKCSELTIDYEEQVKRADEEENRQMGMEDLNRPEKLDDTGLLMKAMEEQDIGSDAHSYAIRNNDFFIQNYRWINAEKYMLRSRILAAFLRCIYATIEFGDLSIRLHTLEQIKHPVTLRNITKLCATTGWKYSTLAAKYLRCVKHIIKLSPISNFRPKEDVVLLEIISHAVKDILVLMDIKITNRDREPLSPDDFFLLSELASLGSGICTAIGAFQWSDIIDSVYIERTSQMIKSVQEQAEAYLLEQLIPTDSVRFYVEMLFLIMTSNERMVQSSYSKPEKEMLYTDMAKDFIGNIMGTYIAISEDSKYRVLEFCKIGEIFEKKIFNPTYLQEILNRSSTILFGSELAKLMKRKYLEYKLATEQLERVTAVVWADMGTYGSNSIKKMLILVTSTCLHLLNPCTQPPCPLCGEERFCPAPPTYEVNIQFSEITKIIYIPQFPQFVAIRYGSKMLMFITKSISGGKTLGELLSDVKTELSKSREEEEGYAEDEKEPEYQEDKCFVDSLEHFLFQQDKGDLKLMMFASFNPNKPIPFQGLKIFVNGTLFVVTAKSLLLVMNVNFKHWEFFNPDNIKKADDEELANIPKTLVKNDLFSIVKELDLGKSSNIVIPRAGEFKFIIETDTKYTFQFGDDLALEIFQRNVMRDVYKLKGGQKVKEQDKKGKKKK</sequence>
<dbReference type="PANTHER" id="PTHR46652">
    <property type="entry name" value="LEUCINE-RICH REPEAT AND IQ DOMAIN-CONTAINING PROTEIN 1-RELATED"/>
    <property type="match status" value="1"/>
</dbReference>
<keyword evidence="2" id="KW-0677">Repeat</keyword>
<dbReference type="InterPro" id="IPR003591">
    <property type="entry name" value="Leu-rich_rpt_typical-subtyp"/>
</dbReference>
<accession>A0AAU9K7N2</accession>
<dbReference type="SUPFAM" id="SSF48371">
    <property type="entry name" value="ARM repeat"/>
    <property type="match status" value="1"/>
</dbReference>
<proteinExistence type="predicted"/>
<gene>
    <name evidence="3" type="ORF">BSTOLATCC_MIC64202</name>
</gene>
<evidence type="ECO:0000256" key="2">
    <source>
        <dbReference type="ARBA" id="ARBA00022737"/>
    </source>
</evidence>
<evidence type="ECO:0000313" key="3">
    <source>
        <dbReference type="EMBL" id="CAG9335739.1"/>
    </source>
</evidence>
<dbReference type="SUPFAM" id="SSF52075">
    <property type="entry name" value="Outer arm dynein light chain 1"/>
    <property type="match status" value="1"/>
</dbReference>
<dbReference type="Proteomes" id="UP001162131">
    <property type="component" value="Unassembled WGS sequence"/>
</dbReference>
<dbReference type="EMBL" id="CAJZBQ010000062">
    <property type="protein sequence ID" value="CAG9335739.1"/>
    <property type="molecule type" value="Genomic_DNA"/>
</dbReference>
<evidence type="ECO:0000256" key="1">
    <source>
        <dbReference type="ARBA" id="ARBA00022614"/>
    </source>
</evidence>
<name>A0AAU9K7N2_9CILI</name>
<reference evidence="3" key="1">
    <citation type="submission" date="2021-09" db="EMBL/GenBank/DDBJ databases">
        <authorList>
            <consortium name="AG Swart"/>
            <person name="Singh M."/>
            <person name="Singh A."/>
            <person name="Seah K."/>
            <person name="Emmerich C."/>
        </authorList>
    </citation>
    <scope>NUCLEOTIDE SEQUENCE</scope>
    <source>
        <strain evidence="3">ATCC30299</strain>
    </source>
</reference>
<keyword evidence="4" id="KW-1185">Reference proteome</keyword>
<dbReference type="Gene3D" id="3.80.10.10">
    <property type="entry name" value="Ribonuclease Inhibitor"/>
    <property type="match status" value="1"/>
</dbReference>
<dbReference type="SMART" id="SM00369">
    <property type="entry name" value="LRR_TYP"/>
    <property type="match status" value="2"/>
</dbReference>
<comment type="caution">
    <text evidence="3">The sequence shown here is derived from an EMBL/GenBank/DDBJ whole genome shotgun (WGS) entry which is preliminary data.</text>
</comment>
<organism evidence="3 4">
    <name type="scientific">Blepharisma stoltei</name>
    <dbReference type="NCBI Taxonomy" id="1481888"/>
    <lineage>
        <taxon>Eukaryota</taxon>
        <taxon>Sar</taxon>
        <taxon>Alveolata</taxon>
        <taxon>Ciliophora</taxon>
        <taxon>Postciliodesmatophora</taxon>
        <taxon>Heterotrichea</taxon>
        <taxon>Heterotrichida</taxon>
        <taxon>Blepharismidae</taxon>
        <taxon>Blepharisma</taxon>
    </lineage>
</organism>
<dbReference type="InterPro" id="IPR050836">
    <property type="entry name" value="SDS22/Internalin_LRR"/>
</dbReference>
<evidence type="ECO:0000313" key="4">
    <source>
        <dbReference type="Proteomes" id="UP001162131"/>
    </source>
</evidence>
<keyword evidence="1" id="KW-0433">Leucine-rich repeat</keyword>
<protein>
    <submittedName>
        <fullName evidence="3">Uncharacterized protein</fullName>
    </submittedName>
</protein>
<dbReference type="InterPro" id="IPR032675">
    <property type="entry name" value="LRR_dom_sf"/>
</dbReference>